<evidence type="ECO:0000259" key="2">
    <source>
        <dbReference type="Pfam" id="PF02397"/>
    </source>
</evidence>
<evidence type="ECO:0000256" key="1">
    <source>
        <dbReference type="ARBA" id="ARBA00006464"/>
    </source>
</evidence>
<dbReference type="STRING" id="1125876.SAMN05443292_1284"/>
<accession>A0A1I3FCA5</accession>
<dbReference type="Pfam" id="PF02397">
    <property type="entry name" value="Bac_transf"/>
    <property type="match status" value="1"/>
</dbReference>
<reference evidence="3 4" key="1">
    <citation type="submission" date="2016-10" db="EMBL/GenBank/DDBJ databases">
        <authorList>
            <person name="de Groot N.N."/>
        </authorList>
    </citation>
    <scope>NUCLEOTIDE SEQUENCE [LARGE SCALE GENOMIC DNA]</scope>
    <source>
        <strain evidence="3 4">DSM 26000</strain>
    </source>
</reference>
<evidence type="ECO:0000313" key="4">
    <source>
        <dbReference type="Proteomes" id="UP000198931"/>
    </source>
</evidence>
<evidence type="ECO:0000313" key="3">
    <source>
        <dbReference type="EMBL" id="SFI08845.1"/>
    </source>
</evidence>
<keyword evidence="3" id="KW-0808">Transferase</keyword>
<keyword evidence="4" id="KW-1185">Reference proteome</keyword>
<dbReference type="EMBL" id="FOQT01000002">
    <property type="protein sequence ID" value="SFI08845.1"/>
    <property type="molecule type" value="Genomic_DNA"/>
</dbReference>
<dbReference type="Proteomes" id="UP000198931">
    <property type="component" value="Unassembled WGS sequence"/>
</dbReference>
<feature type="domain" description="Bacterial sugar transferase" evidence="2">
    <location>
        <begin position="4"/>
        <end position="181"/>
    </location>
</feature>
<dbReference type="OrthoDB" id="9808602at2"/>
<name>A0A1I3FCA5_9FLAO</name>
<gene>
    <name evidence="3" type="ORF">SAMN05443292_1284</name>
</gene>
<dbReference type="PANTHER" id="PTHR30576">
    <property type="entry name" value="COLANIC BIOSYNTHESIS UDP-GLUCOSE LIPID CARRIER TRANSFERASE"/>
    <property type="match status" value="1"/>
</dbReference>
<proteinExistence type="inferred from homology"/>
<dbReference type="RefSeq" id="WP_090079310.1">
    <property type="nucleotide sequence ID" value="NZ_FOQT01000002.1"/>
</dbReference>
<sequence>MIIKRIFDILFSLLALFFLWPLISLLILTASFDTNSFGIFLQKRVGQFGELFTIFKIKTVHPKTRIISPYGLFLRKTKLDELPQLINILIGDMSFVGPRPDISGYYDLLKSEERLILKLKPGLTSEASMKYKDEDDLLNKMDNPLKYNDEILFPDKVKINLDYYYNRTFLLDLKIIWKTVFL</sequence>
<organism evidence="3 4">
    <name type="scientific">Halpernia frigidisoli</name>
    <dbReference type="NCBI Taxonomy" id="1125876"/>
    <lineage>
        <taxon>Bacteria</taxon>
        <taxon>Pseudomonadati</taxon>
        <taxon>Bacteroidota</taxon>
        <taxon>Flavobacteriia</taxon>
        <taxon>Flavobacteriales</taxon>
        <taxon>Weeksellaceae</taxon>
        <taxon>Chryseobacterium group</taxon>
        <taxon>Halpernia</taxon>
    </lineage>
</organism>
<dbReference type="PANTHER" id="PTHR30576:SF20">
    <property type="entry name" value="QUINOVOSAMINEPHOSPHOTRANSFERAE-RELATED"/>
    <property type="match status" value="1"/>
</dbReference>
<dbReference type="AlphaFoldDB" id="A0A1I3FCA5"/>
<dbReference type="InterPro" id="IPR003362">
    <property type="entry name" value="Bact_transf"/>
</dbReference>
<protein>
    <submittedName>
        <fullName evidence="3">Sugar transferase involved in LPS biosynthesis (Colanic, teichoic acid)</fullName>
    </submittedName>
</protein>
<dbReference type="GO" id="GO:0016780">
    <property type="term" value="F:phosphotransferase activity, for other substituted phosphate groups"/>
    <property type="evidence" value="ECO:0007669"/>
    <property type="project" value="TreeGrafter"/>
</dbReference>
<comment type="similarity">
    <text evidence="1">Belongs to the bacterial sugar transferase family.</text>
</comment>